<evidence type="ECO:0000313" key="4">
    <source>
        <dbReference type="Proteomes" id="UP000245956"/>
    </source>
</evidence>
<feature type="domain" description="NADP-dependent oxidoreductase" evidence="2">
    <location>
        <begin position="63"/>
        <end position="346"/>
    </location>
</feature>
<evidence type="ECO:0000259" key="2">
    <source>
        <dbReference type="Pfam" id="PF00248"/>
    </source>
</evidence>
<proteinExistence type="predicted"/>
<name>A0A2U3ECJ2_PURLI</name>
<sequence>MSPYTTQVVHLEPIPACTTSTLLDIASQFMSQQHTTTMSSTVPDSISASSFPIGSHGRAIPSIGFGTFQPDVNPTHDVADAVLRALHAGYRHIDTAWMYGDGDAERGVGEALRRWGGPREDVFIVTKLANAHHKPEDVLPALELSLKNLGVEYAPVAYERIGTGPDEWKTVRHPDRRPKMNMEATRRYTATWAAMEDLIPTGKVKEIDSIEGVSNFSIKKLEKLLRGARIPPVVNQVELHPYLPQDDLLAYCASHNIHVTAFSPLGGKPVAAVAANADVPGPLHSAAVTSVAQKRGITPAQVLLKWGIQRGTSVIPKAYTPLHILDNIAAATLPDLPREDVEAIDRAHVATGSVRYINPVKHWGFDIYNPSTPDPSEEP</sequence>
<dbReference type="EMBL" id="LCWV01000006">
    <property type="protein sequence ID" value="PWI72215.1"/>
    <property type="molecule type" value="Genomic_DNA"/>
</dbReference>
<evidence type="ECO:0000313" key="3">
    <source>
        <dbReference type="EMBL" id="PWI72215.1"/>
    </source>
</evidence>
<dbReference type="Gene3D" id="3.20.20.100">
    <property type="entry name" value="NADP-dependent oxidoreductase domain"/>
    <property type="match status" value="1"/>
</dbReference>
<dbReference type="CDD" id="cd19071">
    <property type="entry name" value="AKR_AKR1-5-like"/>
    <property type="match status" value="1"/>
</dbReference>
<dbReference type="InterPro" id="IPR023210">
    <property type="entry name" value="NADP_OxRdtase_dom"/>
</dbReference>
<protein>
    <submittedName>
        <fullName evidence="3">Alcohol dehydrogenase</fullName>
    </submittedName>
</protein>
<dbReference type="AlphaFoldDB" id="A0A2U3ECJ2"/>
<keyword evidence="1" id="KW-0560">Oxidoreductase</keyword>
<dbReference type="PRINTS" id="PR00069">
    <property type="entry name" value="ALDKETRDTASE"/>
</dbReference>
<accession>A0A2U3ECJ2</accession>
<dbReference type="GO" id="GO:0016491">
    <property type="term" value="F:oxidoreductase activity"/>
    <property type="evidence" value="ECO:0007669"/>
    <property type="project" value="UniProtKB-KW"/>
</dbReference>
<dbReference type="SUPFAM" id="SSF51430">
    <property type="entry name" value="NAD(P)-linked oxidoreductase"/>
    <property type="match status" value="1"/>
</dbReference>
<dbReference type="Pfam" id="PF00248">
    <property type="entry name" value="Aldo_ket_red"/>
    <property type="match status" value="1"/>
</dbReference>
<reference evidence="3 4" key="1">
    <citation type="journal article" date="2016" name="Front. Microbiol.">
        <title>Genome and transcriptome sequences reveal the specific parasitism of the nematophagous Purpureocillium lilacinum 36-1.</title>
        <authorList>
            <person name="Xie J."/>
            <person name="Li S."/>
            <person name="Mo C."/>
            <person name="Xiao X."/>
            <person name="Peng D."/>
            <person name="Wang G."/>
            <person name="Xiao Y."/>
        </authorList>
    </citation>
    <scope>NUCLEOTIDE SEQUENCE [LARGE SCALE GENOMIC DNA]</scope>
    <source>
        <strain evidence="3 4">36-1</strain>
    </source>
</reference>
<dbReference type="PANTHER" id="PTHR11732">
    <property type="entry name" value="ALDO/KETO REDUCTASE"/>
    <property type="match status" value="1"/>
</dbReference>
<dbReference type="InterPro" id="IPR020471">
    <property type="entry name" value="AKR"/>
</dbReference>
<evidence type="ECO:0000256" key="1">
    <source>
        <dbReference type="ARBA" id="ARBA00023002"/>
    </source>
</evidence>
<dbReference type="Proteomes" id="UP000245956">
    <property type="component" value="Unassembled WGS sequence"/>
</dbReference>
<comment type="caution">
    <text evidence="3">The sequence shown here is derived from an EMBL/GenBank/DDBJ whole genome shotgun (WGS) entry which is preliminary data.</text>
</comment>
<organism evidence="3 4">
    <name type="scientific">Purpureocillium lilacinum</name>
    <name type="common">Paecilomyces lilacinus</name>
    <dbReference type="NCBI Taxonomy" id="33203"/>
    <lineage>
        <taxon>Eukaryota</taxon>
        <taxon>Fungi</taxon>
        <taxon>Dikarya</taxon>
        <taxon>Ascomycota</taxon>
        <taxon>Pezizomycotina</taxon>
        <taxon>Sordariomycetes</taxon>
        <taxon>Hypocreomycetidae</taxon>
        <taxon>Hypocreales</taxon>
        <taxon>Ophiocordycipitaceae</taxon>
        <taxon>Purpureocillium</taxon>
    </lineage>
</organism>
<gene>
    <name evidence="3" type="ORF">PCL_10838</name>
</gene>
<dbReference type="InterPro" id="IPR036812">
    <property type="entry name" value="NAD(P)_OxRdtase_dom_sf"/>
</dbReference>